<proteinExistence type="predicted"/>
<keyword evidence="4" id="KW-0010">Activator</keyword>
<evidence type="ECO:0000256" key="2">
    <source>
        <dbReference type="ARBA" id="ARBA00023015"/>
    </source>
</evidence>
<dbReference type="InterPro" id="IPR011051">
    <property type="entry name" value="RmlC_Cupin_sf"/>
</dbReference>
<dbReference type="CDD" id="cd06124">
    <property type="entry name" value="cupin_NimR-like_N"/>
    <property type="match status" value="1"/>
</dbReference>
<dbReference type="PANTHER" id="PTHR11019:SF159">
    <property type="entry name" value="TRANSCRIPTIONAL REGULATOR-RELATED"/>
    <property type="match status" value="1"/>
</dbReference>
<evidence type="ECO:0000256" key="5">
    <source>
        <dbReference type="ARBA" id="ARBA00023163"/>
    </source>
</evidence>
<protein>
    <submittedName>
        <fullName evidence="7">AraC family transcriptional regulator</fullName>
    </submittedName>
</protein>
<dbReference type="PROSITE" id="PS01124">
    <property type="entry name" value="HTH_ARAC_FAMILY_2"/>
    <property type="match status" value="1"/>
</dbReference>
<dbReference type="EMBL" id="CP011253">
    <property type="protein sequence ID" value="AKC70112.1"/>
    <property type="molecule type" value="Genomic_DNA"/>
</dbReference>
<dbReference type="SMART" id="SM00342">
    <property type="entry name" value="HTH_ARAC"/>
    <property type="match status" value="1"/>
</dbReference>
<dbReference type="PANTHER" id="PTHR11019">
    <property type="entry name" value="HTH-TYPE TRANSCRIPTIONAL REGULATOR NIMR"/>
    <property type="match status" value="1"/>
</dbReference>
<dbReference type="SUPFAM" id="SSF51182">
    <property type="entry name" value="RmlC-like cupins"/>
    <property type="match status" value="1"/>
</dbReference>
<keyword evidence="8" id="KW-1185">Reference proteome</keyword>
<dbReference type="InterPro" id="IPR018060">
    <property type="entry name" value="HTH_AraC"/>
</dbReference>
<dbReference type="Pfam" id="PF12833">
    <property type="entry name" value="HTH_18"/>
    <property type="match status" value="1"/>
</dbReference>
<dbReference type="InterPro" id="IPR009057">
    <property type="entry name" value="Homeodomain-like_sf"/>
</dbReference>
<evidence type="ECO:0000313" key="8">
    <source>
        <dbReference type="Proteomes" id="UP000035050"/>
    </source>
</evidence>
<dbReference type="Gene3D" id="1.10.10.60">
    <property type="entry name" value="Homeodomain-like"/>
    <property type="match status" value="1"/>
</dbReference>
<dbReference type="PATRIC" id="fig|573737.6.peg.3366"/>
<dbReference type="KEGG" id="pox:MB84_12390"/>
<name>A0A0E3YDV8_9BURK</name>
<accession>A0A0E3YDV8</accession>
<dbReference type="InterPro" id="IPR014710">
    <property type="entry name" value="RmlC-like_jellyroll"/>
</dbReference>
<dbReference type="PRINTS" id="PR00032">
    <property type="entry name" value="HTHARAC"/>
</dbReference>
<keyword evidence="3" id="KW-0238">DNA-binding</keyword>
<dbReference type="HOGENOM" id="CLU_000445_87_4_4"/>
<dbReference type="Proteomes" id="UP000035050">
    <property type="component" value="Chromosome"/>
</dbReference>
<evidence type="ECO:0000259" key="6">
    <source>
        <dbReference type="PROSITE" id="PS01124"/>
    </source>
</evidence>
<evidence type="ECO:0000256" key="3">
    <source>
        <dbReference type="ARBA" id="ARBA00023125"/>
    </source>
</evidence>
<dbReference type="InterPro" id="IPR020449">
    <property type="entry name" value="Tscrpt_reg_AraC-type_HTH"/>
</dbReference>
<organism evidence="7 8">
    <name type="scientific">Pandoraea oxalativorans</name>
    <dbReference type="NCBI Taxonomy" id="573737"/>
    <lineage>
        <taxon>Bacteria</taxon>
        <taxon>Pseudomonadati</taxon>
        <taxon>Pseudomonadota</taxon>
        <taxon>Betaproteobacteria</taxon>
        <taxon>Burkholderiales</taxon>
        <taxon>Burkholderiaceae</taxon>
        <taxon>Pandoraea</taxon>
    </lineage>
</organism>
<feature type="domain" description="HTH araC/xylS-type" evidence="6">
    <location>
        <begin position="160"/>
        <end position="260"/>
    </location>
</feature>
<dbReference type="GO" id="GO:0003700">
    <property type="term" value="F:DNA-binding transcription factor activity"/>
    <property type="evidence" value="ECO:0007669"/>
    <property type="project" value="InterPro"/>
</dbReference>
<dbReference type="PROSITE" id="PS00041">
    <property type="entry name" value="HTH_ARAC_FAMILY_1"/>
    <property type="match status" value="1"/>
</dbReference>
<dbReference type="InterPro" id="IPR003313">
    <property type="entry name" value="AraC-bd"/>
</dbReference>
<evidence type="ECO:0000256" key="1">
    <source>
        <dbReference type="ARBA" id="ARBA00022491"/>
    </source>
</evidence>
<sequence length="263" mass="29348">MKELLLRRYPETRRHLPRDVTLSGMECEDGERQPWHQHQHGHVVMALRGVVRVLTPAHTWTLPASRALWLPPNTPHELHAVGRMQFCTISVEPGTVSWLWPNALVLTVGPLLRELAVDMLSDGLHYAPDSRTALCVPLLLRLLREAAAPGEHGLPLPSSAKLLAICEHMMMAPATDYSLERWGEELGASGKTLARRFKDETGMTFGRWCQHMRASEAITRLALGASVGDVALALGYQSPSAFIVMFRRLFGRAPQQYLAVAER</sequence>
<dbReference type="SUPFAM" id="SSF46689">
    <property type="entry name" value="Homeodomain-like"/>
    <property type="match status" value="1"/>
</dbReference>
<dbReference type="Pfam" id="PF02311">
    <property type="entry name" value="AraC_binding"/>
    <property type="match status" value="1"/>
</dbReference>
<dbReference type="RefSeq" id="WP_046291365.1">
    <property type="nucleotide sequence ID" value="NZ_CP011253.3"/>
</dbReference>
<dbReference type="FunFam" id="1.10.10.60:FF:000132">
    <property type="entry name" value="AraC family transcriptional regulator"/>
    <property type="match status" value="1"/>
</dbReference>
<dbReference type="AlphaFoldDB" id="A0A0E3YDV8"/>
<keyword evidence="2" id="KW-0805">Transcription regulation</keyword>
<keyword evidence="5" id="KW-0804">Transcription</keyword>
<evidence type="ECO:0000256" key="4">
    <source>
        <dbReference type="ARBA" id="ARBA00023159"/>
    </source>
</evidence>
<dbReference type="Gene3D" id="2.60.120.10">
    <property type="entry name" value="Jelly Rolls"/>
    <property type="match status" value="1"/>
</dbReference>
<gene>
    <name evidence="7" type="ORF">MB84_12390</name>
</gene>
<reference evidence="7" key="1">
    <citation type="submission" date="2016-06" db="EMBL/GenBank/DDBJ databases">
        <title>Pandoraea oxalativorans DSM 23570 Genome Sequencing.</title>
        <authorList>
            <person name="Ee R."/>
            <person name="Lim Y.-L."/>
            <person name="Yong D."/>
            <person name="Yin W.-F."/>
            <person name="Chan K.-G."/>
        </authorList>
    </citation>
    <scope>NUCLEOTIDE SEQUENCE</scope>
    <source>
        <strain evidence="7">DSM 23570</strain>
    </source>
</reference>
<dbReference type="GO" id="GO:0043565">
    <property type="term" value="F:sequence-specific DNA binding"/>
    <property type="evidence" value="ECO:0007669"/>
    <property type="project" value="InterPro"/>
</dbReference>
<evidence type="ECO:0000313" key="7">
    <source>
        <dbReference type="EMBL" id="AKC70112.1"/>
    </source>
</evidence>
<dbReference type="InterPro" id="IPR018062">
    <property type="entry name" value="HTH_AraC-typ_CS"/>
</dbReference>
<keyword evidence="1" id="KW-0678">Repressor</keyword>
<dbReference type="OrthoDB" id="9804543at2"/>